<evidence type="ECO:0000313" key="19">
    <source>
        <dbReference type="EMBL" id="OXA55246.1"/>
    </source>
</evidence>
<organism evidence="19 20">
    <name type="scientific">Folsomia candida</name>
    <name type="common">Springtail</name>
    <dbReference type="NCBI Taxonomy" id="158441"/>
    <lineage>
        <taxon>Eukaryota</taxon>
        <taxon>Metazoa</taxon>
        <taxon>Ecdysozoa</taxon>
        <taxon>Arthropoda</taxon>
        <taxon>Hexapoda</taxon>
        <taxon>Collembola</taxon>
        <taxon>Entomobryomorpha</taxon>
        <taxon>Isotomoidea</taxon>
        <taxon>Isotomidae</taxon>
        <taxon>Proisotominae</taxon>
        <taxon>Folsomia</taxon>
    </lineage>
</organism>
<keyword evidence="5 14" id="KW-0547">Nucleotide-binding</keyword>
<keyword evidence="10" id="KW-0496">Mitochondrion</keyword>
<dbReference type="FunFam" id="3.40.50.300:FF:000768">
    <property type="entry name" value="Probable mitochondrial chaperone bcs1"/>
    <property type="match status" value="1"/>
</dbReference>
<feature type="region of interest" description="Disordered" evidence="15">
    <location>
        <begin position="456"/>
        <end position="475"/>
    </location>
</feature>
<keyword evidence="9 16" id="KW-1133">Transmembrane helix</keyword>
<dbReference type="InterPro" id="IPR003959">
    <property type="entry name" value="ATPase_AAA_core"/>
</dbReference>
<evidence type="ECO:0000256" key="9">
    <source>
        <dbReference type="ARBA" id="ARBA00022989"/>
    </source>
</evidence>
<dbReference type="Pfam" id="PF25426">
    <property type="entry name" value="AAA_lid_BCS1"/>
    <property type="match status" value="1"/>
</dbReference>
<dbReference type="InterPro" id="IPR003593">
    <property type="entry name" value="AAA+_ATPase"/>
</dbReference>
<dbReference type="InterPro" id="IPR027417">
    <property type="entry name" value="P-loop_NTPase"/>
</dbReference>
<evidence type="ECO:0000259" key="17">
    <source>
        <dbReference type="SMART" id="SM00382"/>
    </source>
</evidence>
<dbReference type="InterPro" id="IPR003960">
    <property type="entry name" value="ATPase_AAA_CS"/>
</dbReference>
<evidence type="ECO:0000256" key="8">
    <source>
        <dbReference type="ARBA" id="ARBA00022840"/>
    </source>
</evidence>
<evidence type="ECO:0000256" key="16">
    <source>
        <dbReference type="SAM" id="Phobius"/>
    </source>
</evidence>
<dbReference type="Proteomes" id="UP000198287">
    <property type="component" value="Unassembled WGS sequence"/>
</dbReference>
<dbReference type="PROSITE" id="PS00674">
    <property type="entry name" value="AAA"/>
    <property type="match status" value="1"/>
</dbReference>
<gene>
    <name evidence="19" type="ORF">Fcan01_09457</name>
</gene>
<keyword evidence="20" id="KW-1185">Reference proteome</keyword>
<evidence type="ECO:0000256" key="12">
    <source>
        <dbReference type="ARBA" id="ARBA00032816"/>
    </source>
</evidence>
<dbReference type="OMA" id="NICCINI"/>
<evidence type="ECO:0000313" key="20">
    <source>
        <dbReference type="Proteomes" id="UP000198287"/>
    </source>
</evidence>
<dbReference type="PANTHER" id="PTHR23070">
    <property type="entry name" value="BCS1 AAA-TYPE ATPASE"/>
    <property type="match status" value="1"/>
</dbReference>
<evidence type="ECO:0000256" key="15">
    <source>
        <dbReference type="SAM" id="MobiDB-lite"/>
    </source>
</evidence>
<sequence length="475" mass="54112">MASGSGGYLLENLFFLGTALGTILIVGWILLRIISGFFRRCNDSLMAEIRLAATMRHTYYHNDDKLYQALLKVLEPYMGDDFKNRSVTLSSKQLQNGKEDYEFISPPGFGIHYIQYKSHWVRIERRQQPELVCDKVPFEFITLSTYKWNKHLLYELLTEAKESQRDHDEKKTAFYCISCSDWNSFGQPKRRRLLDSVITAGRVKEMLLKDVNEFLDSEDWYMDRGIPYRRGYLLHGPPGTGKSSLIRAIAGEIGYDICILSLSAKDLTDDELNRLMNSTPDKCIILLEDVDAAFKSREGEDNGNGTSHLAYEGAGASKVTFRGLLNSLDGVASTEGRILFITTNHINKLDPALIRPGRVDIRIHVDYPTANQITKMFKRFYPKASDDLADTFLHVLMGMDKKISMAAIQGLFLMFKKDPENAIQHAEECLNYEYFERKDNFTDTIAEELDEEKAVVINGGGGEEKPKKKKNVKAK</sequence>
<comment type="catalytic activity">
    <reaction evidence="13">
        <text>ATP + H2O = ADP + phosphate + H(+)</text>
        <dbReference type="Rhea" id="RHEA:13065"/>
        <dbReference type="ChEBI" id="CHEBI:15377"/>
        <dbReference type="ChEBI" id="CHEBI:15378"/>
        <dbReference type="ChEBI" id="CHEBI:30616"/>
        <dbReference type="ChEBI" id="CHEBI:43474"/>
        <dbReference type="ChEBI" id="CHEBI:456216"/>
    </reaction>
    <physiologicalReaction direction="left-to-right" evidence="13">
        <dbReference type="Rhea" id="RHEA:13066"/>
    </physiologicalReaction>
</comment>
<evidence type="ECO:0000256" key="3">
    <source>
        <dbReference type="ARBA" id="ARBA00016942"/>
    </source>
</evidence>
<feature type="domain" description="BCS1 N-terminal" evidence="18">
    <location>
        <begin position="29"/>
        <end position="197"/>
    </location>
</feature>
<evidence type="ECO:0000256" key="7">
    <source>
        <dbReference type="ARBA" id="ARBA00022801"/>
    </source>
</evidence>
<dbReference type="AlphaFoldDB" id="A0A226EEZ2"/>
<comment type="subcellular location">
    <subcellularLocation>
        <location evidence="1">Mitochondrion inner membrane</location>
        <topology evidence="1">Single-pass membrane protein</topology>
    </subcellularLocation>
</comment>
<name>A0A226EEZ2_FOLCA</name>
<keyword evidence="11 16" id="KW-0472">Membrane</keyword>
<evidence type="ECO:0000256" key="14">
    <source>
        <dbReference type="RuleBase" id="RU003651"/>
    </source>
</evidence>
<evidence type="ECO:0000256" key="1">
    <source>
        <dbReference type="ARBA" id="ARBA00004434"/>
    </source>
</evidence>
<proteinExistence type="inferred from homology"/>
<dbReference type="InterPro" id="IPR057495">
    <property type="entry name" value="AAA_lid_BCS1"/>
</dbReference>
<dbReference type="STRING" id="158441.A0A226EEZ2"/>
<feature type="transmembrane region" description="Helical" evidence="16">
    <location>
        <begin position="12"/>
        <end position="31"/>
    </location>
</feature>
<accession>A0A226EEZ2</accession>
<keyword evidence="7" id="KW-0378">Hydrolase</keyword>
<protein>
    <recommendedName>
        <fullName evidence="3">Mitochondrial chaperone BCS1</fullName>
    </recommendedName>
    <alternativeName>
        <fullName evidence="12">BCS1-like protein</fullName>
    </alternativeName>
</protein>
<feature type="domain" description="AAA+ ATPase" evidence="17">
    <location>
        <begin position="228"/>
        <end position="369"/>
    </location>
</feature>
<dbReference type="InterPro" id="IPR014851">
    <property type="entry name" value="BCS1_N"/>
</dbReference>
<evidence type="ECO:0000256" key="5">
    <source>
        <dbReference type="ARBA" id="ARBA00022741"/>
    </source>
</evidence>
<evidence type="ECO:0000259" key="18">
    <source>
        <dbReference type="SMART" id="SM01024"/>
    </source>
</evidence>
<dbReference type="OrthoDB" id="10251412at2759"/>
<dbReference type="GO" id="GO:0016887">
    <property type="term" value="F:ATP hydrolysis activity"/>
    <property type="evidence" value="ECO:0007669"/>
    <property type="project" value="InterPro"/>
</dbReference>
<dbReference type="EMBL" id="LNIX01000004">
    <property type="protein sequence ID" value="OXA55246.1"/>
    <property type="molecule type" value="Genomic_DNA"/>
</dbReference>
<dbReference type="Gene3D" id="3.40.50.300">
    <property type="entry name" value="P-loop containing nucleotide triphosphate hydrolases"/>
    <property type="match status" value="1"/>
</dbReference>
<dbReference type="SMART" id="SM00382">
    <property type="entry name" value="AAA"/>
    <property type="match status" value="1"/>
</dbReference>
<dbReference type="CDD" id="cd19510">
    <property type="entry name" value="RecA-like_BCS1"/>
    <property type="match status" value="1"/>
</dbReference>
<keyword evidence="8 14" id="KW-0067">ATP-binding</keyword>
<comment type="caution">
    <text evidence="19">The sequence shown here is derived from an EMBL/GenBank/DDBJ whole genome shotgun (WGS) entry which is preliminary data.</text>
</comment>
<reference evidence="19 20" key="1">
    <citation type="submission" date="2015-12" db="EMBL/GenBank/DDBJ databases">
        <title>The genome of Folsomia candida.</title>
        <authorList>
            <person name="Faddeeva A."/>
            <person name="Derks M.F."/>
            <person name="Anvar Y."/>
            <person name="Smit S."/>
            <person name="Van Straalen N."/>
            <person name="Roelofs D."/>
        </authorList>
    </citation>
    <scope>NUCLEOTIDE SEQUENCE [LARGE SCALE GENOMIC DNA]</scope>
    <source>
        <strain evidence="19 20">VU population</strain>
        <tissue evidence="19">Whole body</tissue>
    </source>
</reference>
<keyword evidence="6" id="KW-0999">Mitochondrion inner membrane</keyword>
<keyword evidence="4 16" id="KW-0812">Transmembrane</keyword>
<dbReference type="Pfam" id="PF00004">
    <property type="entry name" value="AAA"/>
    <property type="match status" value="1"/>
</dbReference>
<dbReference type="InterPro" id="IPR050747">
    <property type="entry name" value="Mitochondrial_chaperone_BCS1"/>
</dbReference>
<dbReference type="GO" id="GO:0005524">
    <property type="term" value="F:ATP binding"/>
    <property type="evidence" value="ECO:0007669"/>
    <property type="project" value="UniProtKB-KW"/>
</dbReference>
<evidence type="ECO:0000256" key="6">
    <source>
        <dbReference type="ARBA" id="ARBA00022792"/>
    </source>
</evidence>
<evidence type="ECO:0000256" key="10">
    <source>
        <dbReference type="ARBA" id="ARBA00023128"/>
    </source>
</evidence>
<evidence type="ECO:0000256" key="11">
    <source>
        <dbReference type="ARBA" id="ARBA00023136"/>
    </source>
</evidence>
<comment type="similarity">
    <text evidence="2">Belongs to the AAA ATPase family. BCS1 subfamily.</text>
</comment>
<evidence type="ECO:0000256" key="13">
    <source>
        <dbReference type="ARBA" id="ARBA00048778"/>
    </source>
</evidence>
<dbReference type="GO" id="GO:0005743">
    <property type="term" value="C:mitochondrial inner membrane"/>
    <property type="evidence" value="ECO:0007669"/>
    <property type="project" value="UniProtKB-SubCell"/>
</dbReference>
<dbReference type="Pfam" id="PF08740">
    <property type="entry name" value="BCS1_N"/>
    <property type="match status" value="1"/>
</dbReference>
<dbReference type="SUPFAM" id="SSF52540">
    <property type="entry name" value="P-loop containing nucleoside triphosphate hydrolases"/>
    <property type="match status" value="1"/>
</dbReference>
<dbReference type="SMART" id="SM01024">
    <property type="entry name" value="BCS1_N"/>
    <property type="match status" value="1"/>
</dbReference>
<evidence type="ECO:0000256" key="2">
    <source>
        <dbReference type="ARBA" id="ARBA00007448"/>
    </source>
</evidence>
<dbReference type="GO" id="GO:0034551">
    <property type="term" value="P:mitochondrial respiratory chain complex III assembly"/>
    <property type="evidence" value="ECO:0007669"/>
    <property type="project" value="UniProtKB-ARBA"/>
</dbReference>
<evidence type="ECO:0000256" key="4">
    <source>
        <dbReference type="ARBA" id="ARBA00022692"/>
    </source>
</evidence>